<gene>
    <name evidence="1" type="ORF">B5E75_12965</name>
</gene>
<dbReference type="AlphaFoldDB" id="A0A1Y4SPH4"/>
<keyword evidence="2" id="KW-1185">Reference proteome</keyword>
<dbReference type="Proteomes" id="UP000195305">
    <property type="component" value="Unassembled WGS sequence"/>
</dbReference>
<comment type="caution">
    <text evidence="1">The sequence shown here is derived from an EMBL/GenBank/DDBJ whole genome shotgun (WGS) entry which is preliminary data.</text>
</comment>
<evidence type="ECO:0000313" key="2">
    <source>
        <dbReference type="Proteomes" id="UP000195305"/>
    </source>
</evidence>
<sequence>MVMKELDAIKEQSRKKIELVGEYVDNWLYVVENAKMVNKNEIIFIDCMCNSGIYKNNDKGTAIVVLERFIKHAKEHYGIKYELHLNDNDKEKIIFLKNVIKNIERPSNVFVYYSNEDVNVYLDSLKKTTKFGKAFTLIFVDPFNFGTVDINRFCSLLNVTYCEILFNFFTSDIRRNIHNEHAPNKMQKIKASLSDFMSTNYTNDRECLNCFIQSLKKCRYIKYTFSIEFRNKNNQNLYYLVYATPNINGLNKLKESIWKVFKGAPYHINKKDDKKLSLFDLDESKQMLEEYYLSNYLPDVIEDCRLKFKNSIFTYDDIQEFIMEETMLKSGQIIKHVIKPSLKNGMLTYDSKSGKSFKKSTYKWEGLDVCK</sequence>
<accession>A0A1Y4SPH4</accession>
<name>A0A1Y4SPH4_9FIRM</name>
<dbReference type="EMBL" id="NFLJ01000050">
    <property type="protein sequence ID" value="OUQ31777.1"/>
    <property type="molecule type" value="Genomic_DNA"/>
</dbReference>
<dbReference type="InterPro" id="IPR031009">
    <property type="entry name" value="Tcm_partner"/>
</dbReference>
<organism evidence="1 2">
    <name type="scientific">Massilimicrobiota timonensis</name>
    <dbReference type="NCBI Taxonomy" id="1776392"/>
    <lineage>
        <taxon>Bacteria</taxon>
        <taxon>Bacillati</taxon>
        <taxon>Bacillota</taxon>
        <taxon>Erysipelotrichia</taxon>
        <taxon>Erysipelotrichales</taxon>
        <taxon>Erysipelotrichaceae</taxon>
        <taxon>Massilimicrobiota</taxon>
    </lineage>
</organism>
<evidence type="ECO:0000313" key="1">
    <source>
        <dbReference type="EMBL" id="OUQ31777.1"/>
    </source>
</evidence>
<protein>
    <recommendedName>
        <fullName evidence="3">Three-Cys-motif partner protein TcmP</fullName>
    </recommendedName>
</protein>
<reference evidence="1 2" key="1">
    <citation type="journal article" date="2018" name="BMC Genomics">
        <title>Whole genome sequencing and function prediction of 133 gut anaerobes isolated from chicken caecum in pure cultures.</title>
        <authorList>
            <person name="Medvecky M."/>
            <person name="Cejkova D."/>
            <person name="Polansky O."/>
            <person name="Karasova D."/>
            <person name="Kubasova T."/>
            <person name="Cizek A."/>
            <person name="Rychlik I."/>
        </authorList>
    </citation>
    <scope>NUCLEOTIDE SEQUENCE [LARGE SCALE GENOMIC DNA]</scope>
    <source>
        <strain evidence="1 2">An13</strain>
    </source>
</reference>
<dbReference type="NCBIfam" id="TIGR04474">
    <property type="entry name" value="tcm_partner"/>
    <property type="match status" value="1"/>
</dbReference>
<dbReference type="OrthoDB" id="2022402at2"/>
<proteinExistence type="predicted"/>
<evidence type="ECO:0008006" key="3">
    <source>
        <dbReference type="Google" id="ProtNLM"/>
    </source>
</evidence>